<dbReference type="PROSITE" id="PS50021">
    <property type="entry name" value="CH"/>
    <property type="match status" value="1"/>
</dbReference>
<evidence type="ECO:0000256" key="1">
    <source>
        <dbReference type="SAM" id="Coils"/>
    </source>
</evidence>
<feature type="coiled-coil region" evidence="1">
    <location>
        <begin position="376"/>
        <end position="403"/>
    </location>
</feature>
<dbReference type="InParanoid" id="A0A6P5KZH3"/>
<dbReference type="InterPro" id="IPR001715">
    <property type="entry name" value="CH_dom"/>
</dbReference>
<gene>
    <name evidence="5" type="primary">SPEF2</name>
</gene>
<dbReference type="InterPro" id="IPR027417">
    <property type="entry name" value="P-loop_NTPase"/>
</dbReference>
<keyword evidence="5" id="KW-0969">Cilium</keyword>
<dbReference type="Proteomes" id="UP000515140">
    <property type="component" value="Unplaced"/>
</dbReference>
<dbReference type="InterPro" id="IPR054517">
    <property type="entry name" value="SPEF2_D5"/>
</dbReference>
<keyword evidence="1" id="KW-0175">Coiled coil</keyword>
<feature type="compositionally biased region" description="Basic and acidic residues" evidence="2">
    <location>
        <begin position="751"/>
        <end position="767"/>
    </location>
</feature>
<dbReference type="GeneID" id="110214653"/>
<feature type="compositionally biased region" description="Pro residues" evidence="2">
    <location>
        <begin position="850"/>
        <end position="859"/>
    </location>
</feature>
<dbReference type="PANTHER" id="PTHR14919:SF0">
    <property type="entry name" value="SPERM FLAGELLAR PROTEIN 2"/>
    <property type="match status" value="1"/>
</dbReference>
<dbReference type="GO" id="GO:0046983">
    <property type="term" value="F:protein dimerization activity"/>
    <property type="evidence" value="ECO:0007669"/>
    <property type="project" value="InterPro"/>
</dbReference>
<feature type="region of interest" description="Disordered" evidence="2">
    <location>
        <begin position="740"/>
        <end position="767"/>
    </location>
</feature>
<dbReference type="SUPFAM" id="SSF52540">
    <property type="entry name" value="P-loop containing nucleoside triphosphate hydrolases"/>
    <property type="match status" value="1"/>
</dbReference>
<dbReference type="Gene3D" id="1.10.418.10">
    <property type="entry name" value="Calponin-like domain"/>
    <property type="match status" value="1"/>
</dbReference>
<dbReference type="PANTHER" id="PTHR14919">
    <property type="entry name" value="KPL2-RELATED"/>
    <property type="match status" value="1"/>
</dbReference>
<name>A0A6P5KZH3_PHACI</name>
<dbReference type="Pfam" id="PF06294">
    <property type="entry name" value="CH_2"/>
    <property type="match status" value="1"/>
</dbReference>
<dbReference type="InterPro" id="IPR010441">
    <property type="entry name" value="CH_2"/>
</dbReference>
<keyword evidence="4" id="KW-1185">Reference proteome</keyword>
<dbReference type="InterPro" id="IPR008906">
    <property type="entry name" value="HATC_C_dom"/>
</dbReference>
<dbReference type="InterPro" id="IPR012337">
    <property type="entry name" value="RNaseH-like_sf"/>
</dbReference>
<dbReference type="GO" id="GO:0097225">
    <property type="term" value="C:sperm midpiece"/>
    <property type="evidence" value="ECO:0007669"/>
    <property type="project" value="TreeGrafter"/>
</dbReference>
<dbReference type="Pfam" id="PF25431">
    <property type="entry name" value="zf-C17orf113"/>
    <property type="match status" value="1"/>
</dbReference>
<reference evidence="5" key="1">
    <citation type="submission" date="2025-08" db="UniProtKB">
        <authorList>
            <consortium name="RefSeq"/>
        </authorList>
    </citation>
    <scope>IDENTIFICATION</scope>
    <source>
        <tissue evidence="5">Spleen</tissue>
    </source>
</reference>
<protein>
    <submittedName>
        <fullName evidence="5">Sperm flagellar protein 2 isoform X1</fullName>
    </submittedName>
</protein>
<feature type="region of interest" description="Disordered" evidence="2">
    <location>
        <begin position="1190"/>
        <end position="1236"/>
    </location>
</feature>
<dbReference type="Pfam" id="PF05699">
    <property type="entry name" value="Dimer_Tnp_hAT"/>
    <property type="match status" value="1"/>
</dbReference>
<dbReference type="InterPro" id="IPR006580">
    <property type="entry name" value="Znf_TTF"/>
</dbReference>
<feature type="compositionally biased region" description="Low complexity" evidence="2">
    <location>
        <begin position="2072"/>
        <end position="2085"/>
    </location>
</feature>
<dbReference type="KEGG" id="pcw:110214653"/>
<feature type="domain" description="Calponin-homology (CH)" evidence="3">
    <location>
        <begin position="1"/>
        <end position="105"/>
    </location>
</feature>
<dbReference type="InterPro" id="IPR057456">
    <property type="entry name" value="Znf_C17orf113"/>
</dbReference>
<feature type="compositionally biased region" description="Basic and acidic residues" evidence="2">
    <location>
        <begin position="834"/>
        <end position="849"/>
    </location>
</feature>
<dbReference type="GO" id="GO:0005737">
    <property type="term" value="C:cytoplasm"/>
    <property type="evidence" value="ECO:0007669"/>
    <property type="project" value="UniProtKB-ARBA"/>
</dbReference>
<evidence type="ECO:0000313" key="5">
    <source>
        <dbReference type="RefSeq" id="XP_020851340.1"/>
    </source>
</evidence>
<sequence length="2085" mass="240190">MSDIVCKWLNQEVKLSRTVSPKALEKDFSNGFLLGELLHKHELQDDFPQFSEGRVSNAKLNNFSRLEPTFQLLGVQFDQNVAQNIMTEKHGSVTKLLYQLYIALQKKKKSGLTGVAMETMRPLAPAKLQNMKSEIYRERLKNLVPRQTDLNLERVSEKFQTKFKEMEEKTNRVHFENIQKIQKLKEEQRLQDLEKQRLGRRRQHEMMARIQAAILQIPKVLPNRTLKAIERQKMLMKKKEAEDVVNEIKSFELLIKKEMEAKSSESKAPAAAQTTALLLSTYSDEEYMKKIQKRLEEDTLAREQREKRRRKLLMHQLIAHEAQEEAYREEQLINRLMRQSQQERRIAVQLMHVRHEKEVLWQNRVFREKQYEERRLKDFQDALDREAALARQAKLEYEEQAQKEIEIHERITAERAQARYKKHYSMCAEILDHIIDFSTKVAEYRELTQNLIPVKIMRDWKELFFSGKPIYEQASIDPLPTHFTSDQLVELSKRTLLDDNDYEEYKTFTGEWTLPEEMSESALPPNNNILGHVLRVVHEKVQPPRAPILTPQIPSFSIKGCMLGKTCSGKTSCLKILEEAFHIEILSIDKLVQEAIQAFLMNETVAEVPVDMQEQEETEKEIPLSNRAQLGARCERLLKKGRSIPDLLLIQIMVDAINQVPIEKGWILDGFPMTVTQAKLLEEALTGFNPDQQDHEGKSYKKSTLVYDPTAPKDPPPPPPALDFAMLLDITDTMVLNRVMGGEKGTPEPTFGKDGKSPESVSEDQKKTELLRDQIQHRILGFLDNWPELEKWFSEKQDILIKVNAEVDKRTLATKIQEYFIAELRKKEAKAKKRLEEQEAERKKKEEAPSPKPPPPPPSEPEEEKEQSPKGAKRKGGKGKAAGKGSDKKLSGKKSPVEDTTPPPVPPGPPPIKPGSEEWIYVDEPLPLEIPQYLLPYWETIENSYINTIKAILRQIRDERHSMLYYLHDVRLNYQEYLQRPDHKQEFVSQWQADFNNLPEDLWDDEETKAELHQRVHDLRDRLWDICDTRKEEAEQERADIIDNSWLQDHLGILMNHFFSLMQVEINRFQDTKRLLQDYYRGIEGKIPLEITRRGSTRVPLINLEGDDIPEVYSKIPVVPRRVPSPDGIINKAKSKVSLKRGRTDYCVEAAELKFEADEKTVLNVWQSANSSVNHMVNAEIHLKKLEEEKEDMPDEAKEKSPQQGGKGGKFAKKPEKKKKAPSPEVPPVTLTPEELEELERKKELKTKIKDEHLAALQCEAQATQFRLELIKTKALAHMEELLGRAVNVYKLMDKWLGARYLAEMASVEKLTQVAHYHIETSTRIQYELILNDEDFFINGDVKVFPDPLPPIRPPPVEKEINTYLTIKQLNTLRKEFLEMAPKAKTPWKYFKKGGSSADTRRYAEEKKRLRNLDYYLPKRNNQFLKIWLKRYPWLVYDDRSDLMFCGSCRKHGVSSGGNQVSFFYGTNNFRAEFLQAHDNSEAHAKASLVEATGVSTLADAAKERLMKNRNKVILGRIENLFRSCHAIAKTGRPLKDFVWMCKLDDMKGVDVGPAFRTAKSARTFVYFIAEVERRSLKEKLEKCKFFSLISDGGTDSFLEDTKVVYVQFAYEGKVHCQVVGVQTVDKMDPVAIKSAIEKTLEINLQLNLSSKDWSKKLVGFGSNGTAVMVGENNGVASLLKEIQPCVQTVHCFAHRLELAYQEALQSIQLYNTVNDLLQNVYYFYHDSPSNKNALIATFGDLKIHPVMPSRVGSNRWLPRLQTALRVFLKGYSAIVKQLRTIPEGRNTSDHQKATELLQFLLQAEVVQFAHFLLDVINVLSILSRVNQDRNSSIGDVFATLQSTLGTLSMYKKRPGPKERLAESATHFHGNQLTGNGNISEVRNIVLTLLMKHLHDCFSDASHDVVRATTIGSFKLWPGKIDQEFGEKEISILTKHYEPVLESANVKIDEVETEWSMMKLEIYNGFQNIRKLTWDFVNSIYSIKYPNILTLVDLVLTLPASSAEAERGFSQMKLTKSQMHFKIKPESMTDLLIIQLNSPDINKFDPKKAIHLWNTSWQRSTPPPTDHMITKSDCSSSSDSLYESD</sequence>
<proteinExistence type="predicted"/>
<dbReference type="GO" id="GO:0002177">
    <property type="term" value="C:manchette"/>
    <property type="evidence" value="ECO:0007669"/>
    <property type="project" value="TreeGrafter"/>
</dbReference>
<feature type="compositionally biased region" description="Pro residues" evidence="2">
    <location>
        <begin position="901"/>
        <end position="913"/>
    </location>
</feature>
<dbReference type="SMART" id="SM00597">
    <property type="entry name" value="ZnF_TTF"/>
    <property type="match status" value="1"/>
</dbReference>
<evidence type="ECO:0000313" key="4">
    <source>
        <dbReference type="Proteomes" id="UP000515140"/>
    </source>
</evidence>
<dbReference type="CTD" id="79925"/>
<dbReference type="InterPro" id="IPR036872">
    <property type="entry name" value="CH_dom_sf"/>
</dbReference>
<dbReference type="RefSeq" id="XP_020851340.1">
    <property type="nucleotide sequence ID" value="XM_020995681.1"/>
</dbReference>
<feature type="compositionally biased region" description="Basic residues" evidence="2">
    <location>
        <begin position="1210"/>
        <end position="1221"/>
    </location>
</feature>
<keyword evidence="5" id="KW-0966">Cell projection</keyword>
<evidence type="ECO:0000259" key="3">
    <source>
        <dbReference type="PROSITE" id="PS50021"/>
    </source>
</evidence>
<dbReference type="Pfam" id="PF22946">
    <property type="entry name" value="SPEF2_D5"/>
    <property type="match status" value="1"/>
</dbReference>
<dbReference type="Pfam" id="PF00406">
    <property type="entry name" value="ADK"/>
    <property type="match status" value="1"/>
</dbReference>
<dbReference type="InterPro" id="IPR052634">
    <property type="entry name" value="Sperm_flagellar-bone_growth"/>
</dbReference>
<keyword evidence="5" id="KW-0282">Flagellum</keyword>
<feature type="region of interest" description="Disordered" evidence="2">
    <location>
        <begin position="2060"/>
        <end position="2085"/>
    </location>
</feature>
<accession>A0A6P5KZH3</accession>
<evidence type="ECO:0000256" key="2">
    <source>
        <dbReference type="SAM" id="MobiDB-lite"/>
    </source>
</evidence>
<organism evidence="4 5">
    <name type="scientific">Phascolarctos cinereus</name>
    <name type="common">Koala</name>
    <dbReference type="NCBI Taxonomy" id="38626"/>
    <lineage>
        <taxon>Eukaryota</taxon>
        <taxon>Metazoa</taxon>
        <taxon>Chordata</taxon>
        <taxon>Craniata</taxon>
        <taxon>Vertebrata</taxon>
        <taxon>Euteleostomi</taxon>
        <taxon>Mammalia</taxon>
        <taxon>Metatheria</taxon>
        <taxon>Diprotodontia</taxon>
        <taxon>Phascolarctidae</taxon>
        <taxon>Phascolarctos</taxon>
    </lineage>
</organism>
<dbReference type="Gene3D" id="3.40.50.300">
    <property type="entry name" value="P-loop containing nucleotide triphosphate hydrolases"/>
    <property type="match status" value="1"/>
</dbReference>
<dbReference type="FunCoup" id="A0A6P5KZH3">
    <property type="interactions" value="111"/>
</dbReference>
<dbReference type="SUPFAM" id="SSF53098">
    <property type="entry name" value="Ribonuclease H-like"/>
    <property type="match status" value="1"/>
</dbReference>
<dbReference type="GO" id="GO:0007288">
    <property type="term" value="P:sperm axoneme assembly"/>
    <property type="evidence" value="ECO:0007669"/>
    <property type="project" value="TreeGrafter"/>
</dbReference>
<feature type="region of interest" description="Disordered" evidence="2">
    <location>
        <begin position="832"/>
        <end position="917"/>
    </location>
</feature>